<feature type="signal peptide" evidence="1">
    <location>
        <begin position="1"/>
        <end position="29"/>
    </location>
</feature>
<feature type="chain" id="PRO_5046118523" evidence="1">
    <location>
        <begin position="30"/>
        <end position="818"/>
    </location>
</feature>
<protein>
    <submittedName>
        <fullName evidence="2">Ig-like domain repeat protein</fullName>
    </submittedName>
</protein>
<reference evidence="3" key="1">
    <citation type="submission" date="2023-07" db="EMBL/GenBank/DDBJ databases">
        <title>Conexibacter stalactiti sp. nov., isolated from stalactites in a lava cave and emended description of the genus Conexibacter.</title>
        <authorList>
            <person name="Lee S.D."/>
        </authorList>
    </citation>
    <scope>NUCLEOTIDE SEQUENCE [LARGE SCALE GENOMIC DNA]</scope>
    <source>
        <strain evidence="3">KCTC 39840</strain>
    </source>
</reference>
<evidence type="ECO:0000313" key="2">
    <source>
        <dbReference type="EMBL" id="MDW5598135.1"/>
    </source>
</evidence>
<accession>A0ABU4HXT3</accession>
<name>A0ABU4HXT3_9ACTN</name>
<dbReference type="Proteomes" id="UP001284601">
    <property type="component" value="Unassembled WGS sequence"/>
</dbReference>
<dbReference type="Gene3D" id="2.60.40.10">
    <property type="entry name" value="Immunoglobulins"/>
    <property type="match status" value="1"/>
</dbReference>
<evidence type="ECO:0000256" key="1">
    <source>
        <dbReference type="SAM" id="SignalP"/>
    </source>
</evidence>
<keyword evidence="1" id="KW-0732">Signal</keyword>
<evidence type="ECO:0000313" key="3">
    <source>
        <dbReference type="Proteomes" id="UP001284601"/>
    </source>
</evidence>
<gene>
    <name evidence="2" type="ORF">R7226_27510</name>
</gene>
<organism evidence="2 3">
    <name type="scientific">Conexibacter stalactiti</name>
    <dbReference type="NCBI Taxonomy" id="1940611"/>
    <lineage>
        <taxon>Bacteria</taxon>
        <taxon>Bacillati</taxon>
        <taxon>Actinomycetota</taxon>
        <taxon>Thermoleophilia</taxon>
        <taxon>Solirubrobacterales</taxon>
        <taxon>Conexibacteraceae</taxon>
        <taxon>Conexibacter</taxon>
    </lineage>
</organism>
<keyword evidence="3" id="KW-1185">Reference proteome</keyword>
<dbReference type="EMBL" id="JAWSTH010000121">
    <property type="protein sequence ID" value="MDW5598135.1"/>
    <property type="molecule type" value="Genomic_DNA"/>
</dbReference>
<dbReference type="RefSeq" id="WP_318600602.1">
    <property type="nucleotide sequence ID" value="NZ_JAWSTH010000121.1"/>
</dbReference>
<comment type="caution">
    <text evidence="2">The sequence shown here is derived from an EMBL/GenBank/DDBJ whole genome shotgun (WGS) entry which is preliminary data.</text>
</comment>
<dbReference type="InterPro" id="IPR013783">
    <property type="entry name" value="Ig-like_fold"/>
</dbReference>
<proteinExistence type="predicted"/>
<sequence>MKLSRRWTRSAAVLAAIAPLAVAATNASAAPLRTADTTRYTSALYLQDVLGLPSSETDPAIESVTYDHLHWLLQQSGNYPVLIGDPATDGSFAARARDVEAAADAANVQRVYWFNPNLSGNAKVGNVTQPNLDIRNPAGITSLPDRSQTTYGDAWRHLVARHLGNGVTSTVTSNGGVVSADTTKITTATRTTTVNDAGATAGQSTEVGNSNGGALYDYSAIDQPADVTESYFFVYNKDRTTGGQASKIASWVDLTDKADSAGARADVTTAINTVGAGNLAASDQFAWWKSAANARQRLASRNTYQGVDVPVLTDADDADDWRIEQVTYPELVHLLEHDKTVGKETIVFFGGTWCTNTRPVLPAINKYAQQNDVRVFNFDTVLDGATVGGGATSSANPLQSRNTAVGGGVTNANASFIYGELFDHYLGNAVTEYGAGNPVTYYREGRTTNQLVTTKKLQVPYLIGYKGSVADGPHGGVTRQWISSTGTSTYREFMSNWWYVNPQAGQLGLSNVSLPANAPVWSRINGHLATFSWQTDVATVIPNSAIDTDDAEYLVDGDKAEVEYIAASGGRPSSVDVDGSTAVDAVDISPAALSDALATLGGAAPANLAAARTAFIAAYEATPRDDSLVRALTTVVGAWSIAQDRKTTVTDTWSRVAFGQKAVRAAEVFFAELPTYVPDTQREDPRREDPPVVVPPVVVPPVVVPPVVRPPVDTKPIVRRVKARKLAGGVAKAPTRKKGGTYKVTITSPKGGAKATGRIKLTLKKGKLTKTISGRLSRGTVTLKVPKLARGTWKVTITWSGDARYAAAKTTGASIKVK</sequence>